<keyword evidence="3" id="KW-1185">Reference proteome</keyword>
<dbReference type="EMBL" id="JABXBU010000001">
    <property type="protein sequence ID" value="KAF8795602.1"/>
    <property type="molecule type" value="Genomic_DNA"/>
</dbReference>
<gene>
    <name evidence="2" type="ORF">HNY73_000088</name>
</gene>
<evidence type="ECO:0000313" key="2">
    <source>
        <dbReference type="EMBL" id="KAF8795602.1"/>
    </source>
</evidence>
<dbReference type="InterPro" id="IPR005312">
    <property type="entry name" value="DUF1759"/>
</dbReference>
<evidence type="ECO:0000256" key="1">
    <source>
        <dbReference type="SAM" id="MobiDB-lite"/>
    </source>
</evidence>
<name>A0A8T0FXW3_ARGBR</name>
<dbReference type="AlphaFoldDB" id="A0A8T0FXW3"/>
<dbReference type="Pfam" id="PF03564">
    <property type="entry name" value="DUF1759"/>
    <property type="match status" value="1"/>
</dbReference>
<dbReference type="PANTHER" id="PTHR22954">
    <property type="entry name" value="RETROVIRAL PROTEASE-RELATED"/>
    <property type="match status" value="1"/>
</dbReference>
<protein>
    <submittedName>
        <fullName evidence="2">Uncharacterized protein</fullName>
    </submittedName>
</protein>
<reference evidence="2" key="2">
    <citation type="submission" date="2020-06" db="EMBL/GenBank/DDBJ databases">
        <authorList>
            <person name="Sheffer M."/>
        </authorList>
    </citation>
    <scope>NUCLEOTIDE SEQUENCE</scope>
</reference>
<accession>A0A8T0FXW3</accession>
<reference evidence="2" key="1">
    <citation type="journal article" date="2020" name="bioRxiv">
        <title>Chromosome-level reference genome of the European wasp spider Argiope bruennichi: a resource for studies on range expansion and evolutionary adaptation.</title>
        <authorList>
            <person name="Sheffer M.M."/>
            <person name="Hoppe A."/>
            <person name="Krehenwinkel H."/>
            <person name="Uhl G."/>
            <person name="Kuss A.W."/>
            <person name="Jensen L."/>
            <person name="Jensen C."/>
            <person name="Gillespie R.G."/>
            <person name="Hoff K.J."/>
            <person name="Prost S."/>
        </authorList>
    </citation>
    <scope>NUCLEOTIDE SEQUENCE</scope>
</reference>
<feature type="region of interest" description="Disordered" evidence="1">
    <location>
        <begin position="493"/>
        <end position="512"/>
    </location>
</feature>
<proteinExistence type="predicted"/>
<dbReference type="PANTHER" id="PTHR22954:SF3">
    <property type="entry name" value="PROTEIN CBG08539"/>
    <property type="match status" value="1"/>
</dbReference>
<sequence length="577" mass="66736">MEKDITSLNWTRGGIKAQIIRLLTSIKEQQFEDVEIEEIEVKLDKVRKLNQQFELLRQDYYKVVKRDEDLVEIENSFEDIDSDLLKLEVSLKKLFNNCMHENGNAKINKSNDVNIKLPEIPLPKFSGNFEEWNIFKAQFDSLISSNKQLSESQKLYYLQSCLVGSAARMISNDDTFHSLLKALEDRFDNKRIIDKTHINEIFSIEKLHNESAKDLRSLVDQLHKHLRALKLLDLDLDKLSEAMLINIVMRKLDKESRKQFEMTLTSNELIDWDTFIKFIEKRCQILENLQIIHGKDDKLKNMSPFLIQKYIQSTTGNVTSVKKLRSGDLLIESATPKQSEQLLSIKNFGDAPIEVSGHKTLNYTRGVISSMDLIMVSDEEFVSELQSFRVTSARRITLKRDEARKIVESRTPKENLPYSTALKRTTCSSMQTEPIQIQENSSPSQTISKPFPSPSNEEYITIKLKDWLEIVKSNKSSIIKEKNITKNQKALKTVPQNKKKKKNLSIQNENEQKEKINVNKDVQLNIQQTFNSTSSKEVELEIHPSDESLSEMDLSDEARVGTAKPKVFKSKFFRKPK</sequence>
<organism evidence="2 3">
    <name type="scientific">Argiope bruennichi</name>
    <name type="common">Wasp spider</name>
    <name type="synonym">Aranea bruennichi</name>
    <dbReference type="NCBI Taxonomy" id="94029"/>
    <lineage>
        <taxon>Eukaryota</taxon>
        <taxon>Metazoa</taxon>
        <taxon>Ecdysozoa</taxon>
        <taxon>Arthropoda</taxon>
        <taxon>Chelicerata</taxon>
        <taxon>Arachnida</taxon>
        <taxon>Araneae</taxon>
        <taxon>Araneomorphae</taxon>
        <taxon>Entelegynae</taxon>
        <taxon>Araneoidea</taxon>
        <taxon>Araneidae</taxon>
        <taxon>Argiope</taxon>
    </lineage>
</organism>
<evidence type="ECO:0000313" key="3">
    <source>
        <dbReference type="Proteomes" id="UP000807504"/>
    </source>
</evidence>
<dbReference type="Proteomes" id="UP000807504">
    <property type="component" value="Unassembled WGS sequence"/>
</dbReference>
<comment type="caution">
    <text evidence="2">The sequence shown here is derived from an EMBL/GenBank/DDBJ whole genome shotgun (WGS) entry which is preliminary data.</text>
</comment>